<gene>
    <name evidence="5" type="ordered locus">AS9A_0106</name>
</gene>
<proteinExistence type="inferred from homology"/>
<dbReference type="ESTHER" id="amysd-f6eeb4">
    <property type="family name" value="Cutinase"/>
</dbReference>
<dbReference type="Gene3D" id="3.40.50.1820">
    <property type="entry name" value="alpha/beta hydrolase"/>
    <property type="match status" value="1"/>
</dbReference>
<dbReference type="PANTHER" id="PTHR33630:SF9">
    <property type="entry name" value="CUTINASE 4"/>
    <property type="match status" value="1"/>
</dbReference>
<organism evidence="5 6">
    <name type="scientific">Hoyosella subflava (strain DSM 45089 / JCM 17490 / NBRC 109087 / DQS3-9A1)</name>
    <name type="common">Amycolicicoccus subflavus</name>
    <dbReference type="NCBI Taxonomy" id="443218"/>
    <lineage>
        <taxon>Bacteria</taxon>
        <taxon>Bacillati</taxon>
        <taxon>Actinomycetota</taxon>
        <taxon>Actinomycetes</taxon>
        <taxon>Mycobacteriales</taxon>
        <taxon>Hoyosellaceae</taxon>
        <taxon>Hoyosella</taxon>
    </lineage>
</organism>
<keyword evidence="2" id="KW-0719">Serine esterase</keyword>
<accession>F6EEB4</accession>
<keyword evidence="6" id="KW-1185">Reference proteome</keyword>
<protein>
    <recommendedName>
        <fullName evidence="7">Cutinase</fullName>
    </recommendedName>
</protein>
<dbReference type="InterPro" id="IPR029058">
    <property type="entry name" value="AB_hydrolase_fold"/>
</dbReference>
<dbReference type="RefSeq" id="WP_013804918.1">
    <property type="nucleotide sequence ID" value="NC_015564.1"/>
</dbReference>
<dbReference type="InterPro" id="IPR000675">
    <property type="entry name" value="Cutinase/axe"/>
</dbReference>
<comment type="similarity">
    <text evidence="1">Belongs to the cutinase family.</text>
</comment>
<evidence type="ECO:0000256" key="4">
    <source>
        <dbReference type="ARBA" id="ARBA00023157"/>
    </source>
</evidence>
<dbReference type="OrthoDB" id="4423762at2"/>
<evidence type="ECO:0000313" key="6">
    <source>
        <dbReference type="Proteomes" id="UP000009235"/>
    </source>
</evidence>
<evidence type="ECO:0000256" key="2">
    <source>
        <dbReference type="ARBA" id="ARBA00022487"/>
    </source>
</evidence>
<dbReference type="AlphaFoldDB" id="F6EEB4"/>
<dbReference type="EMBL" id="CP002786">
    <property type="protein sequence ID" value="AEF38566.1"/>
    <property type="molecule type" value="Genomic_DNA"/>
</dbReference>
<dbReference type="eggNOG" id="COG4223">
    <property type="taxonomic scope" value="Bacteria"/>
</dbReference>
<sequence>MAWANQSTTRRGRKKSGKSRGLRRLLVVLLVLAAVVALVVLALRIAQRVDVPIPGVPEPEPTEELTQPAHCPDVQLLSIPGTWESSANDDPFNPSANPNSLLLSVTQPLQQQFGAERAEIYTLPYPAQFQRPGGPPEMTYDDSRRAGTDAARDVLAAKHDECWLTSYVLVGFSQGAVIAGDIASEIGNGNGPVPAENVLGVALVADGRRDPEAAPTAGPPVSGIGLEVSLAGFPFLPGATFSGKRSGGFGDLADKTVQICAPNDGICDAPVLTDLLGAIHRLFNDYIQNPVHAMYHTFVIDENGTTTPQWLTQWSTDLINEAPRPAHP</sequence>
<dbReference type="PANTHER" id="PTHR33630">
    <property type="entry name" value="CUTINASE RV1984C-RELATED-RELATED"/>
    <property type="match status" value="1"/>
</dbReference>
<dbReference type="STRING" id="443218.AS9A_0106"/>
<evidence type="ECO:0000256" key="1">
    <source>
        <dbReference type="ARBA" id="ARBA00007534"/>
    </source>
</evidence>
<dbReference type="HOGENOM" id="CLU_882318_0_0_11"/>
<keyword evidence="4" id="KW-1015">Disulfide bond</keyword>
<evidence type="ECO:0000256" key="3">
    <source>
        <dbReference type="ARBA" id="ARBA00022801"/>
    </source>
</evidence>
<dbReference type="GO" id="GO:0052689">
    <property type="term" value="F:carboxylic ester hydrolase activity"/>
    <property type="evidence" value="ECO:0007669"/>
    <property type="project" value="UniProtKB-KW"/>
</dbReference>
<evidence type="ECO:0008006" key="7">
    <source>
        <dbReference type="Google" id="ProtNLM"/>
    </source>
</evidence>
<dbReference type="KEGG" id="asd:AS9A_0106"/>
<evidence type="ECO:0000313" key="5">
    <source>
        <dbReference type="EMBL" id="AEF38566.1"/>
    </source>
</evidence>
<dbReference type="SMART" id="SM01110">
    <property type="entry name" value="Cutinase"/>
    <property type="match status" value="1"/>
</dbReference>
<name>F6EEB4_HOYSD</name>
<dbReference type="SUPFAM" id="SSF53474">
    <property type="entry name" value="alpha/beta-Hydrolases"/>
    <property type="match status" value="1"/>
</dbReference>
<reference evidence="5 6" key="1">
    <citation type="journal article" date="2011" name="J. Bacteriol.">
        <title>Complete genome sequence of Amycolicicoccus subflavus DQS3-9A1T, an actinomycete isolated from crude oil-polluted soil.</title>
        <authorList>
            <person name="Cai M."/>
            <person name="Chen W.M."/>
            <person name="Nie Y."/>
            <person name="Chi C.Q."/>
            <person name="Wang Y.N."/>
            <person name="Tang Y.Q."/>
            <person name="Li G.Y."/>
            <person name="Wu X.L."/>
        </authorList>
    </citation>
    <scope>NUCLEOTIDE SEQUENCE [LARGE SCALE GENOMIC DNA]</scope>
    <source>
        <strain evidence="6">DSM 45089 / DQS3-9A1</strain>
    </source>
</reference>
<dbReference type="Proteomes" id="UP000009235">
    <property type="component" value="Chromosome"/>
</dbReference>
<dbReference type="Pfam" id="PF01083">
    <property type="entry name" value="Cutinase"/>
    <property type="match status" value="1"/>
</dbReference>
<keyword evidence="3" id="KW-0378">Hydrolase</keyword>